<reference evidence="3" key="3">
    <citation type="submission" date="2018-05" db="EMBL/GenBank/DDBJ databases">
        <authorList>
            <person name="Lu D."/>
        </authorList>
    </citation>
    <scope>NUCLEOTIDE SEQUENCE [LARGE SCALE GENOMIC DNA]</scope>
    <source>
        <strain evidence="3">ZY111</strain>
    </source>
</reference>
<dbReference type="InterPro" id="IPR039437">
    <property type="entry name" value="FrzH/put_lumazine-bd"/>
</dbReference>
<keyword evidence="1" id="KW-0732">Signal</keyword>
<feature type="signal peptide" evidence="1">
    <location>
        <begin position="1"/>
        <end position="19"/>
    </location>
</feature>
<keyword evidence="3" id="KW-1185">Reference proteome</keyword>
<feature type="chain" id="PRO_5015532847" description="Lumazine-binding" evidence="1">
    <location>
        <begin position="20"/>
        <end position="150"/>
    </location>
</feature>
<dbReference type="EMBL" id="QFRI01000003">
    <property type="protein sequence ID" value="PWH81966.1"/>
    <property type="molecule type" value="Genomic_DNA"/>
</dbReference>
<protein>
    <recommendedName>
        <fullName evidence="4">Lumazine-binding</fullName>
    </recommendedName>
</protein>
<dbReference type="AlphaFoldDB" id="A0A2U2X2E1"/>
<accession>A0A2U2X2E1</accession>
<dbReference type="InterPro" id="IPR032710">
    <property type="entry name" value="NTF2-like_dom_sf"/>
</dbReference>
<dbReference type="Pfam" id="PF12893">
    <property type="entry name" value="Lumazine_bd_2"/>
    <property type="match status" value="1"/>
</dbReference>
<reference evidence="2 3" key="1">
    <citation type="submission" date="2018-05" db="EMBL/GenBank/DDBJ databases">
        <title>Algibacter marinivivus sp. nov., isolated from sample around a algae.</title>
        <authorList>
            <person name="Zhong X."/>
        </authorList>
    </citation>
    <scope>NUCLEOTIDE SEQUENCE [LARGE SCALE GENOMIC DNA]</scope>
    <source>
        <strain evidence="2 3">ZY111</strain>
    </source>
</reference>
<dbReference type="Proteomes" id="UP000245375">
    <property type="component" value="Unassembled WGS sequence"/>
</dbReference>
<dbReference type="Gene3D" id="3.10.450.50">
    <property type="match status" value="1"/>
</dbReference>
<reference evidence="3" key="2">
    <citation type="submission" date="2018-05" db="EMBL/GenBank/DDBJ databases">
        <title>Algibacter marinivivus sp. nov., isolated from sample around a algae.</title>
        <authorList>
            <person name="Lu D."/>
        </authorList>
    </citation>
    <scope>NUCLEOTIDE SEQUENCE [LARGE SCALE GENOMIC DNA]</scope>
    <source>
        <strain evidence="3">ZY111</strain>
    </source>
</reference>
<gene>
    <name evidence="2" type="ORF">DIS18_11905</name>
</gene>
<dbReference type="SUPFAM" id="SSF54427">
    <property type="entry name" value="NTF2-like"/>
    <property type="match status" value="1"/>
</dbReference>
<evidence type="ECO:0000313" key="3">
    <source>
        <dbReference type="Proteomes" id="UP000245375"/>
    </source>
</evidence>
<sequence length="150" mass="17407">MKKLSILIVLFLTVSFTYAQSDSDKKGVEKACMNYIEGFYEGDEAKLKESLQPTLNKFGFWKDKKTGEYKQQDYMAYEKALAYARNVLEKKQFAKPEAPKEVQVFDVGHVIASAKVRAWWGIDYILLSKRGDKWMIEQVIWEGPLEKPTH</sequence>
<proteinExistence type="predicted"/>
<dbReference type="OrthoDB" id="3296006at2"/>
<dbReference type="RefSeq" id="WP_109353306.1">
    <property type="nucleotide sequence ID" value="NZ_QFRI01000003.1"/>
</dbReference>
<organism evidence="2 3">
    <name type="scientific">Algibacter marinivivus</name>
    <dbReference type="NCBI Taxonomy" id="2100723"/>
    <lineage>
        <taxon>Bacteria</taxon>
        <taxon>Pseudomonadati</taxon>
        <taxon>Bacteroidota</taxon>
        <taxon>Flavobacteriia</taxon>
        <taxon>Flavobacteriales</taxon>
        <taxon>Flavobacteriaceae</taxon>
        <taxon>Algibacter</taxon>
    </lineage>
</organism>
<comment type="caution">
    <text evidence="2">The sequence shown here is derived from an EMBL/GenBank/DDBJ whole genome shotgun (WGS) entry which is preliminary data.</text>
</comment>
<evidence type="ECO:0008006" key="4">
    <source>
        <dbReference type="Google" id="ProtNLM"/>
    </source>
</evidence>
<evidence type="ECO:0000256" key="1">
    <source>
        <dbReference type="SAM" id="SignalP"/>
    </source>
</evidence>
<name>A0A2U2X2E1_9FLAO</name>
<evidence type="ECO:0000313" key="2">
    <source>
        <dbReference type="EMBL" id="PWH81966.1"/>
    </source>
</evidence>